<sequence>MIKKILKLIPTILLGFVIYLYASSVNSRLENIEQGFEKGVEHFMLKLYIKRNTVYLI</sequence>
<evidence type="ECO:0000313" key="2">
    <source>
        <dbReference type="Proteomes" id="UP001437386"/>
    </source>
</evidence>
<name>A0AAX4Q3W4_9CAUD</name>
<reference evidence="1 2" key="1">
    <citation type="submission" date="2024-04" db="EMBL/GenBank/DDBJ databases">
        <authorList>
            <person name="Wojcicki M."/>
            <person name="Srednicka P."/>
            <person name="Shymialevich D."/>
            <person name="Sokolowska B."/>
        </authorList>
    </citation>
    <scope>NUCLEOTIDE SEQUENCE [LARGE SCALE GENOMIC DNA]</scope>
</reference>
<dbReference type="Proteomes" id="UP001437386">
    <property type="component" value="Segment"/>
</dbReference>
<accession>A0AAX4Q3W4</accession>
<evidence type="ECO:0000313" key="1">
    <source>
        <dbReference type="EMBL" id="XAG95810.1"/>
    </source>
</evidence>
<keyword evidence="2" id="KW-1185">Reference proteome</keyword>
<gene>
    <name evidence="1" type="ORF">U7154_000043</name>
</gene>
<proteinExistence type="predicted"/>
<protein>
    <submittedName>
        <fullName evidence="1">Uncharacterized protein</fullName>
    </submittedName>
</protein>
<dbReference type="EMBL" id="PP579741">
    <property type="protein sequence ID" value="XAG95810.1"/>
    <property type="molecule type" value="Genomic_DNA"/>
</dbReference>
<organism evidence="1 2">
    <name type="scientific">Enterobacter phage KKP_3711</name>
    <dbReference type="NCBI Taxonomy" id="3109398"/>
    <lineage>
        <taxon>Viruses</taxon>
        <taxon>Duplodnaviria</taxon>
        <taxon>Heunggongvirae</taxon>
        <taxon>Uroviricota</taxon>
        <taxon>Caudoviricetes</taxon>
        <taxon>Demerecviridae</taxon>
        <taxon>Markadamsvirinae</taxon>
    </lineage>
</organism>